<dbReference type="NCBIfam" id="NF006598">
    <property type="entry name" value="PRK09135.1"/>
    <property type="match status" value="1"/>
</dbReference>
<sequence>MPQPVVLITGAAKRIGAELSRYLHQEGYRLVLHYHRSEAAVTALQQELNAARPDSVRLLCQDLTRLDELNGMADKAVACFGRLDGLINNASSFYATPFGNASPAQWQELAATNAAAPYFLSQALAPALRDSRGSIINMVDIHAEKGLKQHLLYSMAKNGLATLTRGLAEELAPLVRVNGISPGAIIWPEHSLTEQQKQQVLNSIPMGRLGQPREIAETAAFLLAGPRYLTGQIIALDGGRSSRGLPEA</sequence>
<dbReference type="AlphaFoldDB" id="A0A1J4Q984"/>
<dbReference type="Gene3D" id="3.40.50.720">
    <property type="entry name" value="NAD(P)-binding Rossmann-like Domain"/>
    <property type="match status" value="1"/>
</dbReference>
<dbReference type="EMBL" id="MDKE01000069">
    <property type="protein sequence ID" value="OIN04298.1"/>
    <property type="molecule type" value="Genomic_DNA"/>
</dbReference>
<dbReference type="PANTHER" id="PTHR43639:SF1">
    <property type="entry name" value="SHORT-CHAIN DEHYDROGENASE_REDUCTASE FAMILY PROTEIN"/>
    <property type="match status" value="1"/>
</dbReference>
<dbReference type="SUPFAM" id="SSF51735">
    <property type="entry name" value="NAD(P)-binding Rossmann-fold domains"/>
    <property type="match status" value="1"/>
</dbReference>
<dbReference type="GO" id="GO:0016491">
    <property type="term" value="F:oxidoreductase activity"/>
    <property type="evidence" value="ECO:0007669"/>
    <property type="project" value="UniProtKB-KW"/>
</dbReference>
<keyword evidence="2" id="KW-0560">Oxidoreductase</keyword>
<dbReference type="Pfam" id="PF13561">
    <property type="entry name" value="adh_short_C2"/>
    <property type="match status" value="1"/>
</dbReference>
<dbReference type="PRINTS" id="PR00081">
    <property type="entry name" value="GDHRDH"/>
</dbReference>
<keyword evidence="4" id="KW-1185">Reference proteome</keyword>
<reference evidence="3 4" key="1">
    <citation type="submission" date="2016-07" db="EMBL/GenBank/DDBJ databases">
        <title>Draft Genome Sequence of Oceanisphaera psychrotolerans, isolated from coastal sediment samples.</title>
        <authorList>
            <person name="Zhuo S."/>
            <person name="Ruan Z."/>
        </authorList>
    </citation>
    <scope>NUCLEOTIDE SEQUENCE [LARGE SCALE GENOMIC DNA]</scope>
    <source>
        <strain evidence="3 4">LAM-WHM-ZC</strain>
    </source>
</reference>
<dbReference type="InterPro" id="IPR036291">
    <property type="entry name" value="NAD(P)-bd_dom_sf"/>
</dbReference>
<dbReference type="Proteomes" id="UP000243073">
    <property type="component" value="Unassembled WGS sequence"/>
</dbReference>
<dbReference type="STRING" id="1414654.BFR47_06760"/>
<dbReference type="PANTHER" id="PTHR43639">
    <property type="entry name" value="OXIDOREDUCTASE, SHORT-CHAIN DEHYDROGENASE/REDUCTASE FAMILY (AFU_ORTHOLOGUE AFUA_5G02870)"/>
    <property type="match status" value="1"/>
</dbReference>
<dbReference type="PROSITE" id="PS00061">
    <property type="entry name" value="ADH_SHORT"/>
    <property type="match status" value="1"/>
</dbReference>
<dbReference type="InterPro" id="IPR020904">
    <property type="entry name" value="Sc_DH/Rdtase_CS"/>
</dbReference>
<comment type="similarity">
    <text evidence="1">Belongs to the short-chain dehydrogenases/reductases (SDR) family.</text>
</comment>
<gene>
    <name evidence="3" type="ORF">BFR47_06760</name>
</gene>
<organism evidence="3 4">
    <name type="scientific">Oceanisphaera psychrotolerans</name>
    <dbReference type="NCBI Taxonomy" id="1414654"/>
    <lineage>
        <taxon>Bacteria</taxon>
        <taxon>Pseudomonadati</taxon>
        <taxon>Pseudomonadota</taxon>
        <taxon>Gammaproteobacteria</taxon>
        <taxon>Aeromonadales</taxon>
        <taxon>Aeromonadaceae</taxon>
        <taxon>Oceanisphaera</taxon>
    </lineage>
</organism>
<name>A0A1J4Q984_9GAMM</name>
<evidence type="ECO:0000256" key="2">
    <source>
        <dbReference type="ARBA" id="ARBA00023002"/>
    </source>
</evidence>
<evidence type="ECO:0000313" key="4">
    <source>
        <dbReference type="Proteomes" id="UP000243073"/>
    </source>
</evidence>
<dbReference type="InterPro" id="IPR002347">
    <property type="entry name" value="SDR_fam"/>
</dbReference>
<dbReference type="OrthoDB" id="9793499at2"/>
<dbReference type="PRINTS" id="PR00080">
    <property type="entry name" value="SDRFAMILY"/>
</dbReference>
<evidence type="ECO:0000256" key="1">
    <source>
        <dbReference type="ARBA" id="ARBA00006484"/>
    </source>
</evidence>
<proteinExistence type="inferred from homology"/>
<evidence type="ECO:0000313" key="3">
    <source>
        <dbReference type="EMBL" id="OIN04298.1"/>
    </source>
</evidence>
<protein>
    <submittedName>
        <fullName evidence="3">Pteridine reductase</fullName>
    </submittedName>
</protein>
<accession>A0A1J4Q984</accession>
<dbReference type="RefSeq" id="WP_071474074.1">
    <property type="nucleotide sequence ID" value="NZ_MDKE01000069.1"/>
</dbReference>
<comment type="caution">
    <text evidence="3">The sequence shown here is derived from an EMBL/GenBank/DDBJ whole genome shotgun (WGS) entry which is preliminary data.</text>
</comment>